<organism evidence="7 8">
    <name type="scientific">Uliginosibacterium aquaticum</name>
    <dbReference type="NCBI Taxonomy" id="2731212"/>
    <lineage>
        <taxon>Bacteria</taxon>
        <taxon>Pseudomonadati</taxon>
        <taxon>Pseudomonadota</taxon>
        <taxon>Betaproteobacteria</taxon>
        <taxon>Rhodocyclales</taxon>
        <taxon>Zoogloeaceae</taxon>
        <taxon>Uliginosibacterium</taxon>
    </lineage>
</organism>
<reference evidence="7 8" key="1">
    <citation type="submission" date="2020-06" db="EMBL/GenBank/DDBJ databases">
        <title>Draft genome of Uliginosibacterium sp. IMCC34675.</title>
        <authorList>
            <person name="Song J."/>
        </authorList>
    </citation>
    <scope>NUCLEOTIDE SEQUENCE [LARGE SCALE GENOMIC DNA]</scope>
    <source>
        <strain evidence="7 8">IMCC34675</strain>
    </source>
</reference>
<proteinExistence type="inferred from homology"/>
<comment type="caution">
    <text evidence="7">The sequence shown here is derived from an EMBL/GenBank/DDBJ whole genome shotgun (WGS) entry which is preliminary data.</text>
</comment>
<evidence type="ECO:0000313" key="7">
    <source>
        <dbReference type="EMBL" id="NSL56873.1"/>
    </source>
</evidence>
<dbReference type="InterPro" id="IPR025246">
    <property type="entry name" value="IS30-like_HTH"/>
</dbReference>
<name>A0ABX2IRM5_9RHOO</name>
<dbReference type="EMBL" id="JABCSC020000005">
    <property type="protein sequence ID" value="NSL56873.1"/>
    <property type="molecule type" value="Genomic_DNA"/>
</dbReference>
<accession>A0ABX2IRM5</accession>
<dbReference type="Pfam" id="PF13936">
    <property type="entry name" value="HTH_38"/>
    <property type="match status" value="1"/>
</dbReference>
<dbReference type="PANTHER" id="PTHR10948">
    <property type="entry name" value="TRANSPOSASE"/>
    <property type="match status" value="1"/>
</dbReference>
<evidence type="ECO:0000256" key="2">
    <source>
        <dbReference type="ARBA" id="ARBA00006363"/>
    </source>
</evidence>
<keyword evidence="8" id="KW-1185">Reference proteome</keyword>
<keyword evidence="3" id="KW-0815">Transposition</keyword>
<keyword evidence="5" id="KW-0233">DNA recombination</keyword>
<feature type="domain" description="Integrase catalytic" evidence="6">
    <location>
        <begin position="164"/>
        <end position="319"/>
    </location>
</feature>
<comment type="similarity">
    <text evidence="2">Belongs to the transposase IS30 family.</text>
</comment>
<dbReference type="Gene3D" id="1.10.10.60">
    <property type="entry name" value="Homeodomain-like"/>
    <property type="match status" value="1"/>
</dbReference>
<dbReference type="InterPro" id="IPR001598">
    <property type="entry name" value="Transposase_IS30_CS"/>
</dbReference>
<evidence type="ECO:0000256" key="1">
    <source>
        <dbReference type="ARBA" id="ARBA00002190"/>
    </source>
</evidence>
<dbReference type="NCBIfam" id="NF033563">
    <property type="entry name" value="transpos_IS30"/>
    <property type="match status" value="1"/>
</dbReference>
<dbReference type="InterPro" id="IPR001584">
    <property type="entry name" value="Integrase_cat-core"/>
</dbReference>
<evidence type="ECO:0000256" key="5">
    <source>
        <dbReference type="ARBA" id="ARBA00023172"/>
    </source>
</evidence>
<dbReference type="RefSeq" id="WP_170023148.1">
    <property type="nucleotide sequence ID" value="NZ_JABCSC020000005.1"/>
</dbReference>
<keyword evidence="4" id="KW-0238">DNA-binding</keyword>
<comment type="function">
    <text evidence="1">Required for the transposition of the insertion element.</text>
</comment>
<protein>
    <submittedName>
        <fullName evidence="7">IS30 family transposase</fullName>
    </submittedName>
</protein>
<dbReference type="InterPro" id="IPR053392">
    <property type="entry name" value="Transposase_IS30-like"/>
</dbReference>
<dbReference type="PROSITE" id="PS01043">
    <property type="entry name" value="TRANSPOSASE_IS30"/>
    <property type="match status" value="1"/>
</dbReference>
<dbReference type="Gene3D" id="3.30.420.10">
    <property type="entry name" value="Ribonuclease H-like superfamily/Ribonuclease H"/>
    <property type="match status" value="1"/>
</dbReference>
<dbReference type="Proteomes" id="UP000778523">
    <property type="component" value="Unassembled WGS sequence"/>
</dbReference>
<evidence type="ECO:0000313" key="8">
    <source>
        <dbReference type="Proteomes" id="UP000778523"/>
    </source>
</evidence>
<gene>
    <name evidence="7" type="ORF">HJ583_017715</name>
</gene>
<evidence type="ECO:0000259" key="6">
    <source>
        <dbReference type="PROSITE" id="PS50994"/>
    </source>
</evidence>
<dbReference type="InterPro" id="IPR036397">
    <property type="entry name" value="RNaseH_sf"/>
</dbReference>
<dbReference type="PROSITE" id="PS50994">
    <property type="entry name" value="INTEGRASE"/>
    <property type="match status" value="1"/>
</dbReference>
<dbReference type="SUPFAM" id="SSF53098">
    <property type="entry name" value="Ribonuclease H-like"/>
    <property type="match status" value="1"/>
</dbReference>
<dbReference type="InterPro" id="IPR051917">
    <property type="entry name" value="Transposase-Integrase"/>
</dbReference>
<evidence type="ECO:0000256" key="4">
    <source>
        <dbReference type="ARBA" id="ARBA00023125"/>
    </source>
</evidence>
<evidence type="ECO:0000256" key="3">
    <source>
        <dbReference type="ARBA" id="ARBA00022578"/>
    </source>
</evidence>
<dbReference type="PANTHER" id="PTHR10948:SF23">
    <property type="entry name" value="TRANSPOSASE INSI FOR INSERTION SEQUENCE ELEMENT IS30A-RELATED"/>
    <property type="match status" value="1"/>
</dbReference>
<sequence>MNKYHQLTREERYSITGLQRVGFSQAEIARQMGRSPSTISRELRRNSTTHDGRYRAEKAHKYARARRRRARRRSWFSPAQWQKVESLLRQKWSPEQISGSLRVSEEWSISHEAIYRYILRDKKAGGSLFKCMRIMPKLRRKRYNSKDSRGVLAGKRHISERSEAIEQRLQIGHWEGDTVIGQDKHHCILTLLERKTGYAVIKKLSARTTEQVTRAASLALIEQAGRFHMLTLDNGTEFHDYKTLEARFPLTCYFATPYHSWERGANENLNGLIRQYLPKGICMSKITQADCDWIANELNNRPRKRHQFKTPKEICHGSK</sequence>
<dbReference type="InterPro" id="IPR012337">
    <property type="entry name" value="RNaseH-like_sf"/>
</dbReference>